<proteinExistence type="predicted"/>
<keyword evidence="2" id="KW-1185">Reference proteome</keyword>
<comment type="caution">
    <text evidence="1">The sequence shown here is derived from an EMBL/GenBank/DDBJ whole genome shotgun (WGS) entry which is preliminary data.</text>
</comment>
<accession>A0AAV4T940</accession>
<gene>
    <name evidence="1" type="ORF">CEXT_651261</name>
</gene>
<protein>
    <submittedName>
        <fullName evidence="1">Uncharacterized protein</fullName>
    </submittedName>
</protein>
<dbReference type="Proteomes" id="UP001054945">
    <property type="component" value="Unassembled WGS sequence"/>
</dbReference>
<dbReference type="EMBL" id="BPLR01010793">
    <property type="protein sequence ID" value="GIY42006.1"/>
    <property type="molecule type" value="Genomic_DNA"/>
</dbReference>
<evidence type="ECO:0000313" key="1">
    <source>
        <dbReference type="EMBL" id="GIY42006.1"/>
    </source>
</evidence>
<sequence length="132" mass="15153">MWRFSGYIYPIGTPETGTSVPFVHRCPSIILRRSQRPSPSVPGPYLKRNVWAEDARPSVALQITGHALIQARNNKKAQSFIRHTKPKGRRICFYIIEWRVSSCTCAHRKVPFLSIPSWMVTNLTTESLKRTD</sequence>
<organism evidence="1 2">
    <name type="scientific">Caerostris extrusa</name>
    <name type="common">Bark spider</name>
    <name type="synonym">Caerostris bankana</name>
    <dbReference type="NCBI Taxonomy" id="172846"/>
    <lineage>
        <taxon>Eukaryota</taxon>
        <taxon>Metazoa</taxon>
        <taxon>Ecdysozoa</taxon>
        <taxon>Arthropoda</taxon>
        <taxon>Chelicerata</taxon>
        <taxon>Arachnida</taxon>
        <taxon>Araneae</taxon>
        <taxon>Araneomorphae</taxon>
        <taxon>Entelegynae</taxon>
        <taxon>Araneoidea</taxon>
        <taxon>Araneidae</taxon>
        <taxon>Caerostris</taxon>
    </lineage>
</organism>
<evidence type="ECO:0000313" key="2">
    <source>
        <dbReference type="Proteomes" id="UP001054945"/>
    </source>
</evidence>
<name>A0AAV4T940_CAEEX</name>
<reference evidence="1 2" key="1">
    <citation type="submission" date="2021-06" db="EMBL/GenBank/DDBJ databases">
        <title>Caerostris extrusa draft genome.</title>
        <authorList>
            <person name="Kono N."/>
            <person name="Arakawa K."/>
        </authorList>
    </citation>
    <scope>NUCLEOTIDE SEQUENCE [LARGE SCALE GENOMIC DNA]</scope>
</reference>
<dbReference type="AlphaFoldDB" id="A0AAV4T940"/>